<evidence type="ECO:0008006" key="4">
    <source>
        <dbReference type="Google" id="ProtNLM"/>
    </source>
</evidence>
<accession>A0ABZ0UFX8</accession>
<evidence type="ECO:0000256" key="1">
    <source>
        <dbReference type="SAM" id="Phobius"/>
    </source>
</evidence>
<dbReference type="PANTHER" id="PTHR31610:SF0">
    <property type="entry name" value="SLC26A_SULP TRANSPORTER DOMAIN-CONTAINING PROTEIN"/>
    <property type="match status" value="1"/>
</dbReference>
<feature type="transmembrane region" description="Helical" evidence="1">
    <location>
        <begin position="21"/>
        <end position="44"/>
    </location>
</feature>
<dbReference type="Proteomes" id="UP001325248">
    <property type="component" value="Chromosome"/>
</dbReference>
<feature type="transmembrane region" description="Helical" evidence="1">
    <location>
        <begin position="198"/>
        <end position="219"/>
    </location>
</feature>
<feature type="transmembrane region" description="Helical" evidence="1">
    <location>
        <begin position="50"/>
        <end position="73"/>
    </location>
</feature>
<reference evidence="2" key="1">
    <citation type="submission" date="2023-10" db="EMBL/GenBank/DDBJ databases">
        <title>Genome sequence of Blautia coccoides DSM 935.</title>
        <authorList>
            <person name="Boeer T."/>
            <person name="Bengelsdorf F.R."/>
            <person name="Daniel R."/>
            <person name="Poehlein A."/>
        </authorList>
    </citation>
    <scope>NUCLEOTIDE SEQUENCE [LARGE SCALE GENOMIC DNA]</scope>
    <source>
        <strain evidence="2">DSM 935</strain>
    </source>
</reference>
<organism evidence="2 3">
    <name type="scientific">Blautia producta</name>
    <dbReference type="NCBI Taxonomy" id="33035"/>
    <lineage>
        <taxon>Bacteria</taxon>
        <taxon>Bacillati</taxon>
        <taxon>Bacillota</taxon>
        <taxon>Clostridia</taxon>
        <taxon>Lachnospirales</taxon>
        <taxon>Lachnospiraceae</taxon>
        <taxon>Blautia</taxon>
    </lineage>
</organism>
<name>A0ABZ0UFX8_9FIRM</name>
<feature type="transmembrane region" description="Helical" evidence="1">
    <location>
        <begin position="470"/>
        <end position="488"/>
    </location>
</feature>
<feature type="transmembrane region" description="Helical" evidence="1">
    <location>
        <begin position="494"/>
        <end position="515"/>
    </location>
</feature>
<feature type="transmembrane region" description="Helical" evidence="1">
    <location>
        <begin position="117"/>
        <end position="139"/>
    </location>
</feature>
<feature type="transmembrane region" description="Helical" evidence="1">
    <location>
        <begin position="173"/>
        <end position="191"/>
    </location>
</feature>
<dbReference type="EMBL" id="CP136422">
    <property type="protein sequence ID" value="WPX74894.1"/>
    <property type="molecule type" value="Genomic_DNA"/>
</dbReference>
<proteinExistence type="predicted"/>
<feature type="transmembrane region" description="Helical" evidence="1">
    <location>
        <begin position="85"/>
        <end position="105"/>
    </location>
</feature>
<protein>
    <recommendedName>
        <fullName evidence="4">AGZA family xanthine/uracil permease-like MFS transporter</fullName>
    </recommendedName>
</protein>
<keyword evidence="1" id="KW-1133">Transmembrane helix</keyword>
<keyword evidence="3" id="KW-1185">Reference proteome</keyword>
<gene>
    <name evidence="2" type="ORF">BLCOC_32510</name>
</gene>
<dbReference type="PANTHER" id="PTHR31610">
    <property type="entry name" value="SLR0360 PROTEIN"/>
    <property type="match status" value="1"/>
</dbReference>
<feature type="transmembrane region" description="Helical" evidence="1">
    <location>
        <begin position="239"/>
        <end position="263"/>
    </location>
</feature>
<keyword evidence="1" id="KW-0812">Transmembrane</keyword>
<evidence type="ECO:0000313" key="2">
    <source>
        <dbReference type="EMBL" id="WPX74894.1"/>
    </source>
</evidence>
<evidence type="ECO:0000313" key="3">
    <source>
        <dbReference type="Proteomes" id="UP001325248"/>
    </source>
</evidence>
<feature type="transmembrane region" description="Helical" evidence="1">
    <location>
        <begin position="352"/>
        <end position="371"/>
    </location>
</feature>
<feature type="transmembrane region" description="Helical" evidence="1">
    <location>
        <begin position="151"/>
        <end position="167"/>
    </location>
</feature>
<keyword evidence="1" id="KW-0472">Membrane</keyword>
<feature type="transmembrane region" description="Helical" evidence="1">
    <location>
        <begin position="447"/>
        <end position="463"/>
    </location>
</feature>
<sequence length="533" mass="56323">MSGENKGVKIPWFKSGDIDATIGVFFDGFTKILVGVSILSGVMAMPNDIIFGKIVSSIGFTAFLLLAFNTFYARYLGKKTGNQNITALPGGISAGTFFVWLYAIIMPTYFATGDAIYAWKVAVNVNVIYSLVILAFAFIIKFVMKHVPSQAMLGGLVGGSMAFLLMASMGDGFAHPIVIIPTLFILLFFNFGKIKPKMFSPAFIAVGIGTLIAWATGVMNPAEFTGAFKTVGFYVPLPQIGLLGGEAFQGALGFLPLVLAFAFSDVTALLQAIEQAEQSDEHYDKKICLLGTGCSNLIGSLFGNPFPMNCYWGHPAWKKAKAGTSFAIFTGGIYLILCLTGLVAIATSVIPASATLVLLIFVAMTTGAQAFEVVDKKYYPAMILATAIPIFELLYGKIENGVSAATNAIGEALSAGGIGFDVSTVTVDAGHLAGAGVAGGFYDLSKGSMLIAIIFSSILIFIIDHKWKNAAVAFVIAAACAFIGLIHAPSVEFAASPVYAGTYLLFAVIFAVIAMAGRNKESLQPCAEEKEES</sequence>
<feature type="transmembrane region" description="Helical" evidence="1">
    <location>
        <begin position="326"/>
        <end position="346"/>
    </location>
</feature>